<comment type="caution">
    <text evidence="1">The sequence shown here is derived from an EMBL/GenBank/DDBJ whole genome shotgun (WGS) entry which is preliminary data.</text>
</comment>
<organism evidence="1 2">
    <name type="scientific">Flavobacterium algoritolerans</name>
    <dbReference type="NCBI Taxonomy" id="3041254"/>
    <lineage>
        <taxon>Bacteria</taxon>
        <taxon>Pseudomonadati</taxon>
        <taxon>Bacteroidota</taxon>
        <taxon>Flavobacteriia</taxon>
        <taxon>Flavobacteriales</taxon>
        <taxon>Flavobacteriaceae</taxon>
        <taxon>Flavobacterium</taxon>
    </lineage>
</organism>
<evidence type="ECO:0000313" key="2">
    <source>
        <dbReference type="Proteomes" id="UP001243403"/>
    </source>
</evidence>
<reference evidence="1 2" key="1">
    <citation type="submission" date="2023-04" db="EMBL/GenBank/DDBJ databases">
        <title>Two novel species of Flavobacterium.</title>
        <authorList>
            <person name="Liu Q."/>
            <person name="Xin Y.-H."/>
        </authorList>
    </citation>
    <scope>NUCLEOTIDE SEQUENCE [LARGE SCALE GENOMIC DNA]</scope>
    <source>
        <strain evidence="1 2">LB1P51</strain>
    </source>
</reference>
<name>A0ABT6VC70_9FLAO</name>
<sequence length="63" mass="6705">MVKPLIGTVGIGLIEGVDSIPSVNGTTDIIKIVVQVVLAIASLYKMFKKPKEVISNQNVQPIS</sequence>
<dbReference type="RefSeq" id="WP_282718310.1">
    <property type="nucleotide sequence ID" value="NZ_JASCRZ010000006.1"/>
</dbReference>
<accession>A0ABT6VC70</accession>
<keyword evidence="2" id="KW-1185">Reference proteome</keyword>
<dbReference type="Proteomes" id="UP001243403">
    <property type="component" value="Unassembled WGS sequence"/>
</dbReference>
<dbReference type="EMBL" id="JASCRZ010000006">
    <property type="protein sequence ID" value="MDI5895829.1"/>
    <property type="molecule type" value="Genomic_DNA"/>
</dbReference>
<evidence type="ECO:0000313" key="1">
    <source>
        <dbReference type="EMBL" id="MDI5895829.1"/>
    </source>
</evidence>
<proteinExistence type="predicted"/>
<gene>
    <name evidence="1" type="ORF">QLS65_13090</name>
</gene>
<protein>
    <submittedName>
        <fullName evidence="1">Uncharacterized protein</fullName>
    </submittedName>
</protein>